<dbReference type="EMBL" id="LSYS01000032">
    <property type="protein sequence ID" value="OPJ90617.1"/>
    <property type="molecule type" value="Genomic_DNA"/>
</dbReference>
<reference evidence="1 2" key="1">
    <citation type="submission" date="2016-02" db="EMBL/GenBank/DDBJ databases">
        <title>Band-tailed pigeon sequencing and assembly.</title>
        <authorList>
            <person name="Soares A.E."/>
            <person name="Novak B.J."/>
            <person name="Rice E.S."/>
            <person name="O'Connell B."/>
            <person name="Chang D."/>
            <person name="Weber S."/>
            <person name="Shapiro B."/>
        </authorList>
    </citation>
    <scope>NUCLEOTIDE SEQUENCE [LARGE SCALE GENOMIC DNA]</scope>
    <source>
        <strain evidence="1">BTP2013</strain>
        <tissue evidence="1">Blood</tissue>
    </source>
</reference>
<evidence type="ECO:0000313" key="1">
    <source>
        <dbReference type="EMBL" id="OPJ90617.1"/>
    </source>
</evidence>
<accession>A0A1V4L354</accession>
<dbReference type="Proteomes" id="UP000190648">
    <property type="component" value="Unassembled WGS sequence"/>
</dbReference>
<name>A0A1V4L354_PATFA</name>
<sequence>MLKRRPAFNVAQREICGLEDQSVLLNRKTIWDKSSGKNLQRDVCSGKELTISEFRNSEMESGDNEQADEVIDWYTGPQLQSKACERRYNMS</sequence>
<dbReference type="AlphaFoldDB" id="A0A1V4L354"/>
<gene>
    <name evidence="1" type="ORF">AV530_013858</name>
</gene>
<proteinExistence type="predicted"/>
<evidence type="ECO:0000313" key="2">
    <source>
        <dbReference type="Proteomes" id="UP000190648"/>
    </source>
</evidence>
<comment type="caution">
    <text evidence="1">The sequence shown here is derived from an EMBL/GenBank/DDBJ whole genome shotgun (WGS) entry which is preliminary data.</text>
</comment>
<organism evidence="1 2">
    <name type="scientific">Patagioenas fasciata monilis</name>
    <dbReference type="NCBI Taxonomy" id="372326"/>
    <lineage>
        <taxon>Eukaryota</taxon>
        <taxon>Metazoa</taxon>
        <taxon>Chordata</taxon>
        <taxon>Craniata</taxon>
        <taxon>Vertebrata</taxon>
        <taxon>Euteleostomi</taxon>
        <taxon>Archelosauria</taxon>
        <taxon>Archosauria</taxon>
        <taxon>Dinosauria</taxon>
        <taxon>Saurischia</taxon>
        <taxon>Theropoda</taxon>
        <taxon>Coelurosauria</taxon>
        <taxon>Aves</taxon>
        <taxon>Neognathae</taxon>
        <taxon>Neoaves</taxon>
        <taxon>Columbimorphae</taxon>
        <taxon>Columbiformes</taxon>
        <taxon>Columbidae</taxon>
        <taxon>Patagioenas</taxon>
    </lineage>
</organism>
<protein>
    <submittedName>
        <fullName evidence="1">Uncharacterized protein</fullName>
    </submittedName>
</protein>
<keyword evidence="2" id="KW-1185">Reference proteome</keyword>